<dbReference type="PANTHER" id="PTHR48081">
    <property type="entry name" value="AB HYDROLASE SUPERFAMILY PROTEIN C4A8.06C"/>
    <property type="match status" value="1"/>
</dbReference>
<accession>A0ABS2JYW1</accession>
<keyword evidence="2 5" id="KW-0378">Hydrolase</keyword>
<keyword evidence="6" id="KW-1185">Reference proteome</keyword>
<dbReference type="PANTHER" id="PTHR48081:SF8">
    <property type="entry name" value="ALPHA_BETA HYDROLASE FOLD-3 DOMAIN-CONTAINING PROTEIN-RELATED"/>
    <property type="match status" value="1"/>
</dbReference>
<feature type="signal peptide" evidence="3">
    <location>
        <begin position="1"/>
        <end position="25"/>
    </location>
</feature>
<gene>
    <name evidence="5" type="ORF">ISP19_01625</name>
</gene>
<proteinExistence type="inferred from homology"/>
<evidence type="ECO:0000256" key="2">
    <source>
        <dbReference type="ARBA" id="ARBA00022801"/>
    </source>
</evidence>
<protein>
    <submittedName>
        <fullName evidence="5">Alpha/beta hydrolase</fullName>
    </submittedName>
</protein>
<dbReference type="InterPro" id="IPR029058">
    <property type="entry name" value="AB_hydrolase_fold"/>
</dbReference>
<dbReference type="RefSeq" id="WP_204678977.1">
    <property type="nucleotide sequence ID" value="NZ_BSNR01000013.1"/>
</dbReference>
<dbReference type="Pfam" id="PF07859">
    <property type="entry name" value="Abhydrolase_3"/>
    <property type="match status" value="1"/>
</dbReference>
<dbReference type="PROSITE" id="PS01173">
    <property type="entry name" value="LIPASE_GDXG_HIS"/>
    <property type="match status" value="1"/>
</dbReference>
<feature type="chain" id="PRO_5047093367" evidence="3">
    <location>
        <begin position="26"/>
        <end position="345"/>
    </location>
</feature>
<evidence type="ECO:0000259" key="4">
    <source>
        <dbReference type="Pfam" id="PF07859"/>
    </source>
</evidence>
<sequence length="345" mass="37393">MNTLNTFKKVLLSSLIATASASAFAADTVPANQPDHVVSGFLHALNSSSGPALNTLPPAQARQVLVDAQKSVKVDLSGIDVSTKTITQNGITVPLTIVRPSGATGTLPVFMFFHGGGWILGDFQTHERLVRDLVVRSGAVAVFVNYTPSPEAHYGIAINQSYAATQWVAEHGSEIGVDGHRLAVVGNSVGGNMATVISLMAKDKHGPAIRFQGLLWPVTDHNFQDGSYNQFKQGYFLTRPLMEWFWNAYTTSESERNERYASPLRASMQELKGLPPALIQVAQFDVLRDEGEAYGRKLDLAGDQVTVTRYNGTIHDFGLLNALANDPVTQTALDQMGNEIKARLK</sequence>
<dbReference type="Gene3D" id="3.40.50.1820">
    <property type="entry name" value="alpha/beta hydrolase"/>
    <property type="match status" value="1"/>
</dbReference>
<dbReference type="InterPro" id="IPR050300">
    <property type="entry name" value="GDXG_lipolytic_enzyme"/>
</dbReference>
<organism evidence="5 6">
    <name type="scientific">Dyella flava</name>
    <dbReference type="NCBI Taxonomy" id="1920170"/>
    <lineage>
        <taxon>Bacteria</taxon>
        <taxon>Pseudomonadati</taxon>
        <taxon>Pseudomonadota</taxon>
        <taxon>Gammaproteobacteria</taxon>
        <taxon>Lysobacterales</taxon>
        <taxon>Rhodanobacteraceae</taxon>
        <taxon>Dyella</taxon>
    </lineage>
</organism>
<dbReference type="InterPro" id="IPR002168">
    <property type="entry name" value="Lipase_GDXG_HIS_AS"/>
</dbReference>
<dbReference type="InterPro" id="IPR013094">
    <property type="entry name" value="AB_hydrolase_3"/>
</dbReference>
<dbReference type="Proteomes" id="UP001430149">
    <property type="component" value="Unassembled WGS sequence"/>
</dbReference>
<evidence type="ECO:0000313" key="6">
    <source>
        <dbReference type="Proteomes" id="UP001430149"/>
    </source>
</evidence>
<reference evidence="5" key="1">
    <citation type="submission" date="2020-10" db="EMBL/GenBank/DDBJ databases">
        <title>Phylogeny of dyella-like bacteria.</title>
        <authorList>
            <person name="Fu J."/>
        </authorList>
    </citation>
    <scope>NUCLEOTIDE SEQUENCE</scope>
    <source>
        <strain evidence="5">DHOC52</strain>
    </source>
</reference>
<dbReference type="EMBL" id="JADIKE010000021">
    <property type="protein sequence ID" value="MBM7124066.1"/>
    <property type="molecule type" value="Genomic_DNA"/>
</dbReference>
<comment type="caution">
    <text evidence="5">The sequence shown here is derived from an EMBL/GenBank/DDBJ whole genome shotgun (WGS) entry which is preliminary data.</text>
</comment>
<evidence type="ECO:0000313" key="5">
    <source>
        <dbReference type="EMBL" id="MBM7124066.1"/>
    </source>
</evidence>
<evidence type="ECO:0000256" key="3">
    <source>
        <dbReference type="SAM" id="SignalP"/>
    </source>
</evidence>
<feature type="domain" description="Alpha/beta hydrolase fold-3" evidence="4">
    <location>
        <begin position="111"/>
        <end position="317"/>
    </location>
</feature>
<name>A0ABS2JYW1_9GAMM</name>
<dbReference type="GO" id="GO:0016787">
    <property type="term" value="F:hydrolase activity"/>
    <property type="evidence" value="ECO:0007669"/>
    <property type="project" value="UniProtKB-KW"/>
</dbReference>
<dbReference type="SUPFAM" id="SSF53474">
    <property type="entry name" value="alpha/beta-Hydrolases"/>
    <property type="match status" value="1"/>
</dbReference>
<keyword evidence="3" id="KW-0732">Signal</keyword>
<comment type="similarity">
    <text evidence="1">Belongs to the 'GDXG' lipolytic enzyme family.</text>
</comment>
<evidence type="ECO:0000256" key="1">
    <source>
        <dbReference type="ARBA" id="ARBA00010515"/>
    </source>
</evidence>